<proteinExistence type="predicted"/>
<dbReference type="EMBL" id="PVZC01000010">
    <property type="protein sequence ID" value="PRX92329.1"/>
    <property type="molecule type" value="Genomic_DNA"/>
</dbReference>
<keyword evidence="2" id="KW-1185">Reference proteome</keyword>
<sequence>MATQTLTAVITREDDRYVAQYLEVDVSSFGDTPQADLSPEDSTKLL</sequence>
<organism evidence="1 2">
    <name type="scientific">Allonocardiopsis opalescens</name>
    <dbReference type="NCBI Taxonomy" id="1144618"/>
    <lineage>
        <taxon>Bacteria</taxon>
        <taxon>Bacillati</taxon>
        <taxon>Actinomycetota</taxon>
        <taxon>Actinomycetes</taxon>
        <taxon>Streptosporangiales</taxon>
        <taxon>Allonocardiopsis</taxon>
    </lineage>
</organism>
<protein>
    <submittedName>
        <fullName evidence="1">Uncharacterized protein</fullName>
    </submittedName>
</protein>
<accession>A0A2T0PTV1</accession>
<gene>
    <name evidence="1" type="ORF">CLV72_11089</name>
</gene>
<evidence type="ECO:0000313" key="1">
    <source>
        <dbReference type="EMBL" id="PRX92329.1"/>
    </source>
</evidence>
<reference evidence="1 2" key="1">
    <citation type="submission" date="2018-03" db="EMBL/GenBank/DDBJ databases">
        <title>Genomic Encyclopedia of Archaeal and Bacterial Type Strains, Phase II (KMG-II): from individual species to whole genera.</title>
        <authorList>
            <person name="Goeker M."/>
        </authorList>
    </citation>
    <scope>NUCLEOTIDE SEQUENCE [LARGE SCALE GENOMIC DNA]</scope>
    <source>
        <strain evidence="1 2">DSM 45601</strain>
    </source>
</reference>
<comment type="caution">
    <text evidence="1">The sequence shown here is derived from an EMBL/GenBank/DDBJ whole genome shotgun (WGS) entry which is preliminary data.</text>
</comment>
<dbReference type="Proteomes" id="UP000237846">
    <property type="component" value="Unassembled WGS sequence"/>
</dbReference>
<evidence type="ECO:0000313" key="2">
    <source>
        <dbReference type="Proteomes" id="UP000237846"/>
    </source>
</evidence>
<dbReference type="RefSeq" id="WP_170141149.1">
    <property type="nucleotide sequence ID" value="NZ_PVZC01000010.1"/>
</dbReference>
<dbReference type="AlphaFoldDB" id="A0A2T0PTV1"/>
<name>A0A2T0PTV1_9ACTN</name>